<dbReference type="PANTHER" id="PTHR30204:SF89">
    <property type="entry name" value="HTH MERR-TYPE DOMAIN-CONTAINING PROTEIN"/>
    <property type="match status" value="1"/>
</dbReference>
<name>A0A6J6GY65_9ZZZZ</name>
<dbReference type="AlphaFoldDB" id="A0A6J6GY65"/>
<feature type="compositionally biased region" description="Low complexity" evidence="3">
    <location>
        <begin position="106"/>
        <end position="124"/>
    </location>
</feature>
<protein>
    <submittedName>
        <fullName evidence="5">Unannotated protein</fullName>
    </submittedName>
</protein>
<dbReference type="SMART" id="SM00422">
    <property type="entry name" value="HTH_MERR"/>
    <property type="match status" value="1"/>
</dbReference>
<feature type="coiled-coil region" evidence="2">
    <location>
        <begin position="287"/>
        <end position="318"/>
    </location>
</feature>
<evidence type="ECO:0000256" key="3">
    <source>
        <dbReference type="SAM" id="MobiDB-lite"/>
    </source>
</evidence>
<organism evidence="5">
    <name type="scientific">freshwater metagenome</name>
    <dbReference type="NCBI Taxonomy" id="449393"/>
    <lineage>
        <taxon>unclassified sequences</taxon>
        <taxon>metagenomes</taxon>
        <taxon>ecological metagenomes</taxon>
    </lineage>
</organism>
<proteinExistence type="predicted"/>
<dbReference type="InterPro" id="IPR000551">
    <property type="entry name" value="MerR-type_HTH_dom"/>
</dbReference>
<feature type="domain" description="HTH merR-type" evidence="4">
    <location>
        <begin position="22"/>
        <end position="80"/>
    </location>
</feature>
<sequence>MPERRHSSIGEVLSLLQIDFPDITISKIRFLESQGLLDPERTPSGYRKFHDEDIERLRWILTEQRDHFLPLKVIKDRLASGDLTSGSADGVLALEAGNGVESQTQPSSRPVPVAASAAAAAPDRAPVPPVSDPVDHSRARAVAQLVEGPAESRPKPEVAASGSAAEPKSPPVRRRHPTGHSKGEPTPAAGGADDASEAIALSAKELAARTGLTLVEVADLEKFGLISPQVDGQSVSYDQDALDVAQLSAGFRRYGIEPRHLRMYKVAADREAGLFEQLIAPLLKQRRAEAREQAVEMLEDLAELADDLRAAMVRAALRDFLGTA</sequence>
<dbReference type="PROSITE" id="PS50937">
    <property type="entry name" value="HTH_MERR_2"/>
    <property type="match status" value="1"/>
</dbReference>
<accession>A0A6J6GY65</accession>
<dbReference type="CDD" id="cd00592">
    <property type="entry name" value="HTH_MerR-like"/>
    <property type="match status" value="1"/>
</dbReference>
<dbReference type="PANTHER" id="PTHR30204">
    <property type="entry name" value="REDOX-CYCLING DRUG-SENSING TRANSCRIPTIONAL ACTIVATOR SOXR"/>
    <property type="match status" value="1"/>
</dbReference>
<reference evidence="5" key="1">
    <citation type="submission" date="2020-05" db="EMBL/GenBank/DDBJ databases">
        <authorList>
            <person name="Chiriac C."/>
            <person name="Salcher M."/>
            <person name="Ghai R."/>
            <person name="Kavagutti S V."/>
        </authorList>
    </citation>
    <scope>NUCLEOTIDE SEQUENCE</scope>
</reference>
<dbReference type="InterPro" id="IPR047057">
    <property type="entry name" value="MerR_fam"/>
</dbReference>
<feature type="region of interest" description="Disordered" evidence="3">
    <location>
        <begin position="99"/>
        <end position="194"/>
    </location>
</feature>
<keyword evidence="2" id="KW-0175">Coiled coil</keyword>
<evidence type="ECO:0000256" key="2">
    <source>
        <dbReference type="SAM" id="Coils"/>
    </source>
</evidence>
<dbReference type="SUPFAM" id="SSF46955">
    <property type="entry name" value="Putative DNA-binding domain"/>
    <property type="match status" value="1"/>
</dbReference>
<evidence type="ECO:0000259" key="4">
    <source>
        <dbReference type="PROSITE" id="PS50937"/>
    </source>
</evidence>
<dbReference type="Gene3D" id="1.10.1660.10">
    <property type="match status" value="1"/>
</dbReference>
<dbReference type="GO" id="GO:0003700">
    <property type="term" value="F:DNA-binding transcription factor activity"/>
    <property type="evidence" value="ECO:0007669"/>
    <property type="project" value="InterPro"/>
</dbReference>
<keyword evidence="1" id="KW-0238">DNA-binding</keyword>
<evidence type="ECO:0000256" key="1">
    <source>
        <dbReference type="ARBA" id="ARBA00023125"/>
    </source>
</evidence>
<dbReference type="EMBL" id="CAEZUP010000011">
    <property type="protein sequence ID" value="CAB4601528.1"/>
    <property type="molecule type" value="Genomic_DNA"/>
</dbReference>
<dbReference type="GO" id="GO:0003677">
    <property type="term" value="F:DNA binding"/>
    <property type="evidence" value="ECO:0007669"/>
    <property type="project" value="UniProtKB-KW"/>
</dbReference>
<dbReference type="Pfam" id="PF13411">
    <property type="entry name" value="MerR_1"/>
    <property type="match status" value="1"/>
</dbReference>
<dbReference type="InterPro" id="IPR009061">
    <property type="entry name" value="DNA-bd_dom_put_sf"/>
</dbReference>
<gene>
    <name evidence="5" type="ORF">UFOPK1835_00442</name>
</gene>
<evidence type="ECO:0000313" key="5">
    <source>
        <dbReference type="EMBL" id="CAB4601528.1"/>
    </source>
</evidence>